<evidence type="ECO:0000256" key="8">
    <source>
        <dbReference type="RuleBase" id="RU004561"/>
    </source>
</evidence>
<sequence length="773" mass="84345">MPGLIPRGTMDDRPASRASANVLPSSDSTMPVKVGSTSCGSRPELDPQLWRACAGAMVHMPRVGSKVIYFPQGHAEHAASMAEFSSASMAIPCMLLCRVLSVKLLADSETDEVYACIRLQPDINGCLDPDDEEPASPPLPEKTASFAKTLTQSDANNGGGFSVPRYCAETIFPRLDYSQDPPVQIVLAKDVHGTVWKFRHIYRGTPRRHLLTTGWSNFVNQKKLVAGDAIVFLRNAAGELCVGVRRSTRGATTNINASAWQLAQAAAASSTTSSSSSSWKLKPPDNSLDLVGSPALNSSTRSLRASCDSLGTANFARNRVRVTAKDVIEAASLAASGKVFEVLYYPRTTISEFCVKAHAVRTSLQLSWAPGMRFKMAVETEDASRISWFMGTISRVQEVDASAWPKSPWKMLQVMWDEPEILQGIMRVSPWQVELVSPMQLPLFSLPKKRSRLSQLQEVHLDGMGMPMTTLASNLLSHINPWHELAENESAGMQGARHDGSYTIRSSHIGLSDVHHNLFRDYLYAPQGNCGMASAQISSELNTGSLLSPNRDSRPLRTLMPMGGSCSSDSVLSSDGTSLGQGESCTSSKNTPFLLFGKAIDTSQSSDSQSLRGNIKVDDATHGTTADGSCRKIPSQSYMFFSGEGIGPPHIGKHDRLSQEQIHCPPIFDSGRVGWFKENTASGHNNHSLIGRDCVFAVGKGTCQAAVDLSLFNSYEELQENLSKAYGFQKSEMFNRLICVDSRPIENEPYRDFTRRVKCLKLLSEFSGEEIAR</sequence>
<comment type="similarity">
    <text evidence="2 8">Belongs to the ARF family.</text>
</comment>
<protein>
    <recommendedName>
        <fullName evidence="8">Auxin response factor</fullName>
    </recommendedName>
</protein>
<evidence type="ECO:0000256" key="5">
    <source>
        <dbReference type="ARBA" id="ARBA00023163"/>
    </source>
</evidence>
<evidence type="ECO:0000259" key="10">
    <source>
        <dbReference type="PROSITE" id="PS50863"/>
    </source>
</evidence>
<evidence type="ECO:0000313" key="12">
    <source>
        <dbReference type="Proteomes" id="UP000825935"/>
    </source>
</evidence>
<evidence type="ECO:0000256" key="9">
    <source>
        <dbReference type="SAM" id="MobiDB-lite"/>
    </source>
</evidence>
<reference evidence="11" key="1">
    <citation type="submission" date="2021-08" db="EMBL/GenBank/DDBJ databases">
        <title>WGS assembly of Ceratopteris richardii.</title>
        <authorList>
            <person name="Marchant D.B."/>
            <person name="Chen G."/>
            <person name="Jenkins J."/>
            <person name="Shu S."/>
            <person name="Leebens-Mack J."/>
            <person name="Grimwood J."/>
            <person name="Schmutz J."/>
            <person name="Soltis P."/>
            <person name="Soltis D."/>
            <person name="Chen Z.-H."/>
        </authorList>
    </citation>
    <scope>NUCLEOTIDE SEQUENCE</scope>
    <source>
        <strain evidence="11">Whitten #5841</strain>
        <tissue evidence="11">Leaf</tissue>
    </source>
</reference>
<name>A0A8T2UHF1_CERRI</name>
<dbReference type="Pfam" id="PF06507">
    <property type="entry name" value="ARF_AD"/>
    <property type="match status" value="1"/>
</dbReference>
<dbReference type="OrthoDB" id="1910896at2759"/>
<dbReference type="SUPFAM" id="SSF101936">
    <property type="entry name" value="DNA-binding pseudobarrel domain"/>
    <property type="match status" value="1"/>
</dbReference>
<evidence type="ECO:0000256" key="2">
    <source>
        <dbReference type="ARBA" id="ARBA00007853"/>
    </source>
</evidence>
<dbReference type="Proteomes" id="UP000825935">
    <property type="component" value="Chromosome 7"/>
</dbReference>
<comment type="caution">
    <text evidence="11">The sequence shown here is derived from an EMBL/GenBank/DDBJ whole genome shotgun (WGS) entry which is preliminary data.</text>
</comment>
<dbReference type="CDD" id="cd10017">
    <property type="entry name" value="B3_DNA"/>
    <property type="match status" value="1"/>
</dbReference>
<keyword evidence="7 8" id="KW-0927">Auxin signaling pathway</keyword>
<feature type="compositionally biased region" description="Low complexity" evidence="9">
    <location>
        <begin position="563"/>
        <end position="580"/>
    </location>
</feature>
<accession>A0A8T2UHF1</accession>
<comment type="subunit">
    <text evidence="8">Homodimers and heterodimers.</text>
</comment>
<dbReference type="FunFam" id="2.40.330.10:FF:000001">
    <property type="entry name" value="Auxin response factor"/>
    <property type="match status" value="1"/>
</dbReference>
<dbReference type="PANTHER" id="PTHR31384">
    <property type="entry name" value="AUXIN RESPONSE FACTOR 4-RELATED"/>
    <property type="match status" value="1"/>
</dbReference>
<dbReference type="AlphaFoldDB" id="A0A8T2UHF1"/>
<keyword evidence="5 8" id="KW-0804">Transcription</keyword>
<dbReference type="OMA" id="ENESAGM"/>
<keyword evidence="3 8" id="KW-0805">Transcription regulation</keyword>
<evidence type="ECO:0000256" key="6">
    <source>
        <dbReference type="ARBA" id="ARBA00023242"/>
    </source>
</evidence>
<dbReference type="FunFam" id="2.30.30.1040:FF:000001">
    <property type="entry name" value="Auxin response factor"/>
    <property type="match status" value="1"/>
</dbReference>
<dbReference type="InterPro" id="IPR003340">
    <property type="entry name" value="B3_DNA-bd"/>
</dbReference>
<organism evidence="11 12">
    <name type="scientific">Ceratopteris richardii</name>
    <name type="common">Triangle waterfern</name>
    <dbReference type="NCBI Taxonomy" id="49495"/>
    <lineage>
        <taxon>Eukaryota</taxon>
        <taxon>Viridiplantae</taxon>
        <taxon>Streptophyta</taxon>
        <taxon>Embryophyta</taxon>
        <taxon>Tracheophyta</taxon>
        <taxon>Polypodiopsida</taxon>
        <taxon>Polypodiidae</taxon>
        <taxon>Polypodiales</taxon>
        <taxon>Pteridineae</taxon>
        <taxon>Pteridaceae</taxon>
        <taxon>Parkerioideae</taxon>
        <taxon>Ceratopteris</taxon>
    </lineage>
</organism>
<feature type="region of interest" description="Disordered" evidence="9">
    <location>
        <begin position="562"/>
        <end position="584"/>
    </location>
</feature>
<evidence type="ECO:0000256" key="3">
    <source>
        <dbReference type="ARBA" id="ARBA00023015"/>
    </source>
</evidence>
<keyword evidence="6 8" id="KW-0539">Nucleus</keyword>
<dbReference type="InterPro" id="IPR015300">
    <property type="entry name" value="DNA-bd_pseudobarrel_sf"/>
</dbReference>
<keyword evidence="12" id="KW-1185">Reference proteome</keyword>
<dbReference type="InterPro" id="IPR010525">
    <property type="entry name" value="ARF_dom"/>
</dbReference>
<evidence type="ECO:0000256" key="7">
    <source>
        <dbReference type="ARBA" id="ARBA00023294"/>
    </source>
</evidence>
<dbReference type="Gene3D" id="2.30.30.1040">
    <property type="match status" value="1"/>
</dbReference>
<feature type="domain" description="TF-B3" evidence="10">
    <location>
        <begin position="146"/>
        <end position="248"/>
    </location>
</feature>
<dbReference type="GO" id="GO:0006355">
    <property type="term" value="P:regulation of DNA-templated transcription"/>
    <property type="evidence" value="ECO:0007669"/>
    <property type="project" value="InterPro"/>
</dbReference>
<gene>
    <name evidence="11" type="ORF">KP509_07G060200</name>
</gene>
<dbReference type="GO" id="GO:0009734">
    <property type="term" value="P:auxin-activated signaling pathway"/>
    <property type="evidence" value="ECO:0007669"/>
    <property type="project" value="UniProtKB-KW"/>
</dbReference>
<keyword evidence="4 8" id="KW-0238">DNA-binding</keyword>
<dbReference type="GO" id="GO:0005634">
    <property type="term" value="C:nucleus"/>
    <property type="evidence" value="ECO:0007669"/>
    <property type="project" value="UniProtKB-SubCell"/>
</dbReference>
<comment type="subcellular location">
    <subcellularLocation>
        <location evidence="1 8">Nucleus</location>
    </subcellularLocation>
</comment>
<feature type="region of interest" description="Disordered" evidence="9">
    <location>
        <begin position="1"/>
        <end position="40"/>
    </location>
</feature>
<comment type="function">
    <text evidence="8">Auxin response factors (ARFs) are transcriptional factors that bind specifically to the DNA sequence 5'-TGTCTC-3' found in the auxin-responsive promoter elements (AuxREs).</text>
</comment>
<dbReference type="Pfam" id="PF02362">
    <property type="entry name" value="B3"/>
    <property type="match status" value="1"/>
</dbReference>
<evidence type="ECO:0000256" key="4">
    <source>
        <dbReference type="ARBA" id="ARBA00023125"/>
    </source>
</evidence>
<evidence type="ECO:0000256" key="1">
    <source>
        <dbReference type="ARBA" id="ARBA00004123"/>
    </source>
</evidence>
<dbReference type="Gene3D" id="2.40.330.10">
    <property type="entry name" value="DNA-binding pseudobarrel domain"/>
    <property type="match status" value="1"/>
</dbReference>
<evidence type="ECO:0000313" key="11">
    <source>
        <dbReference type="EMBL" id="KAH7433223.1"/>
    </source>
</evidence>
<feature type="compositionally biased region" description="Polar residues" evidence="9">
    <location>
        <begin position="18"/>
        <end position="40"/>
    </location>
</feature>
<dbReference type="PANTHER" id="PTHR31384:SF39">
    <property type="entry name" value="AUXIN RESPONSE FACTOR"/>
    <property type="match status" value="1"/>
</dbReference>
<dbReference type="SMART" id="SM01019">
    <property type="entry name" value="B3"/>
    <property type="match status" value="1"/>
</dbReference>
<dbReference type="EMBL" id="CM035412">
    <property type="protein sequence ID" value="KAH7433223.1"/>
    <property type="molecule type" value="Genomic_DNA"/>
</dbReference>
<dbReference type="GO" id="GO:0003677">
    <property type="term" value="F:DNA binding"/>
    <property type="evidence" value="ECO:0007669"/>
    <property type="project" value="UniProtKB-KW"/>
</dbReference>
<proteinExistence type="inferred from homology"/>
<dbReference type="InterPro" id="IPR044835">
    <property type="entry name" value="ARF_plant"/>
</dbReference>
<dbReference type="PROSITE" id="PS50863">
    <property type="entry name" value="B3"/>
    <property type="match status" value="1"/>
</dbReference>